<reference evidence="1 2" key="1">
    <citation type="submission" date="2014-12" db="EMBL/GenBank/DDBJ databases">
        <authorList>
            <person name="Neuveglise Cecile"/>
        </authorList>
    </citation>
    <scope>NUCLEOTIDE SEQUENCE [LARGE SCALE GENOMIC DNA]</scope>
    <source>
        <strain evidence="1 2">CBS 12615</strain>
    </source>
</reference>
<dbReference type="EMBL" id="LN736366">
    <property type="protein sequence ID" value="CEP63244.1"/>
    <property type="molecule type" value="Genomic_DNA"/>
</dbReference>
<dbReference type="AlphaFoldDB" id="A0A0C7NCA7"/>
<dbReference type="Proteomes" id="UP000054304">
    <property type="component" value="Unassembled WGS sequence"/>
</dbReference>
<evidence type="ECO:0000313" key="1">
    <source>
        <dbReference type="EMBL" id="CEP63244.1"/>
    </source>
</evidence>
<evidence type="ECO:0000313" key="2">
    <source>
        <dbReference type="Proteomes" id="UP000054304"/>
    </source>
</evidence>
<dbReference type="OrthoDB" id="4032406at2759"/>
<proteinExistence type="predicted"/>
<protein>
    <submittedName>
        <fullName evidence="1">LALA0S07e05732g1_1</fullName>
    </submittedName>
</protein>
<keyword evidence="2" id="KW-1185">Reference proteome</keyword>
<gene>
    <name evidence="1" type="ORF">LALA0_S07e05732g</name>
</gene>
<organism evidence="1 2">
    <name type="scientific">Lachancea lanzarotensis</name>
    <dbReference type="NCBI Taxonomy" id="1245769"/>
    <lineage>
        <taxon>Eukaryota</taxon>
        <taxon>Fungi</taxon>
        <taxon>Dikarya</taxon>
        <taxon>Ascomycota</taxon>
        <taxon>Saccharomycotina</taxon>
        <taxon>Saccharomycetes</taxon>
        <taxon>Saccharomycetales</taxon>
        <taxon>Saccharomycetaceae</taxon>
        <taxon>Lachancea</taxon>
    </lineage>
</organism>
<name>A0A0C7NCA7_9SACH</name>
<dbReference type="RefSeq" id="XP_022629465.1">
    <property type="nucleotide sequence ID" value="XM_022771571.1"/>
</dbReference>
<dbReference type="HOGENOM" id="CLU_136303_0_0_1"/>
<sequence>MDQELGADNVVLLEHLLRVNREQQPLFNSFVVRPEQLGKCNAAVWAFRTLDKFQVLYELCDVMRDDHALSDVALYALLEKLNLLFSRGPQWEEPQVLDVRALTVALMELLIRICNVVCADALTSKVRPSLQKSVVAAIRQQFIVEYTQEIWEMLEDPMVSNTEP</sequence>
<accession>A0A0C7NCA7</accession>
<dbReference type="GeneID" id="34686742"/>